<accession>I9QJX0</accession>
<dbReference type="Pfam" id="PF07510">
    <property type="entry name" value="GmrSD_C"/>
    <property type="match status" value="1"/>
</dbReference>
<proteinExistence type="predicted"/>
<organism evidence="4 5">
    <name type="scientific">Helicobacter pylori NQ4076</name>
    <dbReference type="NCBI Taxonomy" id="992029"/>
    <lineage>
        <taxon>Bacteria</taxon>
        <taxon>Pseudomonadati</taxon>
        <taxon>Campylobacterota</taxon>
        <taxon>Epsilonproteobacteria</taxon>
        <taxon>Campylobacterales</taxon>
        <taxon>Helicobacteraceae</taxon>
        <taxon>Helicobacter</taxon>
    </lineage>
</organism>
<dbReference type="PATRIC" id="fig|992029.3.peg.1008"/>
<gene>
    <name evidence="4" type="ORF">HPNQ4076_1035</name>
</gene>
<dbReference type="EMBL" id="AKNX01000002">
    <property type="protein sequence ID" value="EJB34781.1"/>
    <property type="molecule type" value="Genomic_DNA"/>
</dbReference>
<dbReference type="PANTHER" id="PTHR37292:SF2">
    <property type="entry name" value="DUF262 DOMAIN-CONTAINING PROTEIN"/>
    <property type="match status" value="1"/>
</dbReference>
<evidence type="ECO:0000313" key="5">
    <source>
        <dbReference type="Proteomes" id="UP000004074"/>
    </source>
</evidence>
<evidence type="ECO:0008006" key="6">
    <source>
        <dbReference type="Google" id="ProtNLM"/>
    </source>
</evidence>
<dbReference type="Pfam" id="PF03235">
    <property type="entry name" value="GmrSD_N"/>
    <property type="match status" value="1"/>
</dbReference>
<keyword evidence="1" id="KW-0812">Transmembrane</keyword>
<dbReference type="Proteomes" id="UP000004074">
    <property type="component" value="Unassembled WGS sequence"/>
</dbReference>
<dbReference type="InterPro" id="IPR011089">
    <property type="entry name" value="GmrSD_C"/>
</dbReference>
<feature type="domain" description="GmrSD restriction endonucleases C-terminal" evidence="3">
    <location>
        <begin position="461"/>
        <end position="524"/>
    </location>
</feature>
<evidence type="ECO:0000256" key="1">
    <source>
        <dbReference type="SAM" id="Phobius"/>
    </source>
</evidence>
<protein>
    <recommendedName>
        <fullName evidence="6">DUF262 domain-containing protein</fullName>
    </recommendedName>
</protein>
<name>I9QJX0_HELPX</name>
<dbReference type="PANTHER" id="PTHR37292">
    <property type="entry name" value="VNG6097C"/>
    <property type="match status" value="1"/>
</dbReference>
<feature type="domain" description="GmrSD restriction endonucleases N-terminal" evidence="2">
    <location>
        <begin position="10"/>
        <end position="263"/>
    </location>
</feature>
<keyword evidence="1" id="KW-1133">Transmembrane helix</keyword>
<feature type="transmembrane region" description="Helical" evidence="1">
    <location>
        <begin position="343"/>
        <end position="363"/>
    </location>
</feature>
<dbReference type="RefSeq" id="WP_000537982.1">
    <property type="nucleotide sequence ID" value="NZ_AKNX01000002.1"/>
</dbReference>
<evidence type="ECO:0000259" key="3">
    <source>
        <dbReference type="Pfam" id="PF07510"/>
    </source>
</evidence>
<evidence type="ECO:0000259" key="2">
    <source>
        <dbReference type="Pfam" id="PF03235"/>
    </source>
</evidence>
<sequence>MGVFLDKSIKDVVDGLNVRYFLPDIQREYVWLKKADEKKIEQLFDSILRGYPIGSFLFWKLQKEDIAKSDEQDSDKLNFQLYQFITNYDERKPHNEKIRIEQITRDDLYIVLDGQQRLTSLYIGLKGTRTLKKKNAKNNNPNAYEEKRLYLNLKHQPNMDNPEDNYEFEFHAQKPENDKEHFWFKVGDILELGSVWNYAQEHDLKKGNGLELLETLNKAFHDKQLVSFFEETEKNLNKVLNIFIRVNSGGVKLSYSDLLMSILAASFSSDIRERMNELVDALKDQGFSNMGQDQVLKTCLLLIGKDTTFELKNFNKQNIKEIEDNWEKITESIYNATELLETFGYAGYLGSAYILSSLAYFYFLNSNSKMNKSDEEQARKFVRNAQITSYFTPSTDTKLSIIANSMKDAPTFESFNHNLAKHETSPLKITNDAIEEMMCSSSRARVFPILQILYPNLKCKTTTFHIDHIYPKSKFKKENKKLDKDFYKCGNHLYNLQLLEGAENSAKKDKDPEVWLKEEYKDNQQAIEEYKKRNYIDPNLKLEWENIKEFREKREEAIIKTLKEVLLPKSS</sequence>
<keyword evidence="1" id="KW-0472">Membrane</keyword>
<dbReference type="Gene3D" id="1.10.30.50">
    <property type="match status" value="1"/>
</dbReference>
<reference evidence="4 5" key="1">
    <citation type="journal article" date="2013" name="Pathog. Dis.">
        <title>Genome sequences of 65 Helicobacter pylori strains isolated from asymptomatic individuals and patients with gastric cancer, peptic ulcer disease, or gastritis.</title>
        <authorList>
            <person name="Blanchard T.G."/>
            <person name="Czinn S.J."/>
            <person name="Correa P."/>
            <person name="Nakazawa T."/>
            <person name="Keelan M."/>
            <person name="Morningstar L."/>
            <person name="Santana-Cruz I."/>
            <person name="Maroo A."/>
            <person name="McCracken C."/>
            <person name="Shefchek K."/>
            <person name="Daugherty S."/>
            <person name="Song Y."/>
            <person name="Fraser C.M."/>
            <person name="Fricke W.F."/>
        </authorList>
    </citation>
    <scope>NUCLEOTIDE SEQUENCE [LARGE SCALE GENOMIC DNA]</scope>
    <source>
        <strain evidence="4 5">NQ4076</strain>
    </source>
</reference>
<evidence type="ECO:0000313" key="4">
    <source>
        <dbReference type="EMBL" id="EJB34781.1"/>
    </source>
</evidence>
<comment type="caution">
    <text evidence="4">The sequence shown here is derived from an EMBL/GenBank/DDBJ whole genome shotgun (WGS) entry which is preliminary data.</text>
</comment>
<dbReference type="AlphaFoldDB" id="I9QJX0"/>
<dbReference type="InterPro" id="IPR004919">
    <property type="entry name" value="GmrSD_N"/>
</dbReference>